<organism evidence="1 2">
    <name type="scientific">Corchorus olitorius</name>
    <dbReference type="NCBI Taxonomy" id="93759"/>
    <lineage>
        <taxon>Eukaryota</taxon>
        <taxon>Viridiplantae</taxon>
        <taxon>Streptophyta</taxon>
        <taxon>Embryophyta</taxon>
        <taxon>Tracheophyta</taxon>
        <taxon>Spermatophyta</taxon>
        <taxon>Magnoliopsida</taxon>
        <taxon>eudicotyledons</taxon>
        <taxon>Gunneridae</taxon>
        <taxon>Pentapetalae</taxon>
        <taxon>rosids</taxon>
        <taxon>malvids</taxon>
        <taxon>Malvales</taxon>
        <taxon>Malvaceae</taxon>
        <taxon>Grewioideae</taxon>
        <taxon>Apeibeae</taxon>
        <taxon>Corchorus</taxon>
    </lineage>
</organism>
<evidence type="ECO:0000313" key="1">
    <source>
        <dbReference type="EMBL" id="OMO86818.1"/>
    </source>
</evidence>
<proteinExistence type="predicted"/>
<dbReference type="AlphaFoldDB" id="A0A1R3IW59"/>
<dbReference type="Proteomes" id="UP000187203">
    <property type="component" value="Unassembled WGS sequence"/>
</dbReference>
<name>A0A1R3IW59_9ROSI</name>
<reference evidence="2" key="1">
    <citation type="submission" date="2013-09" db="EMBL/GenBank/DDBJ databases">
        <title>Corchorus olitorius genome sequencing.</title>
        <authorList>
            <person name="Alam M."/>
            <person name="Haque M.S."/>
            <person name="Islam M.S."/>
            <person name="Emdad E.M."/>
            <person name="Islam M.M."/>
            <person name="Ahmed B."/>
            <person name="Halim A."/>
            <person name="Hossen Q.M.M."/>
            <person name="Hossain M.Z."/>
            <person name="Ahmed R."/>
            <person name="Khan M.M."/>
            <person name="Islam R."/>
            <person name="Rashid M.M."/>
            <person name="Khan S.A."/>
            <person name="Rahman M.S."/>
            <person name="Alam M."/>
            <person name="Yahiya A.S."/>
            <person name="Khan M.S."/>
            <person name="Azam M.S."/>
            <person name="Haque T."/>
            <person name="Lashkar M.Z.H."/>
            <person name="Akhand A.I."/>
            <person name="Morshed G."/>
            <person name="Roy S."/>
            <person name="Uddin K.S."/>
            <person name="Rabeya T."/>
            <person name="Hossain A.S."/>
            <person name="Chowdhury A."/>
            <person name="Snigdha A.R."/>
            <person name="Mortoza M.S."/>
            <person name="Matin S.A."/>
            <person name="Hoque S.M.E."/>
            <person name="Islam M.K."/>
            <person name="Roy D.K."/>
            <person name="Haider R."/>
            <person name="Moosa M.M."/>
            <person name="Elias S.M."/>
            <person name="Hasan A.M."/>
            <person name="Jahan S."/>
            <person name="Shafiuddin M."/>
            <person name="Mahmood N."/>
            <person name="Shommy N.S."/>
        </authorList>
    </citation>
    <scope>NUCLEOTIDE SEQUENCE [LARGE SCALE GENOMIC DNA]</scope>
    <source>
        <strain evidence="2">cv. O-4</strain>
    </source>
</reference>
<dbReference type="EMBL" id="AWUE01017509">
    <property type="protein sequence ID" value="OMO86818.1"/>
    <property type="molecule type" value="Genomic_DNA"/>
</dbReference>
<evidence type="ECO:0000313" key="2">
    <source>
        <dbReference type="Proteomes" id="UP000187203"/>
    </source>
</evidence>
<comment type="caution">
    <text evidence="1">The sequence shown here is derived from an EMBL/GenBank/DDBJ whole genome shotgun (WGS) entry which is preliminary data.</text>
</comment>
<keyword evidence="2" id="KW-1185">Reference proteome</keyword>
<protein>
    <submittedName>
        <fullName evidence="1">Uncharacterized protein</fullName>
    </submittedName>
</protein>
<sequence length="60" mass="6916">MGSDLWCFGVYRREKKMKLLFEVVKILVERIRGMGEEINSCVVPGVCAVQILRETERRSG</sequence>
<accession>A0A1R3IW59</accession>
<gene>
    <name evidence="1" type="ORF">COLO4_20920</name>
</gene>